<feature type="transmembrane region" description="Helical" evidence="2">
    <location>
        <begin position="35"/>
        <end position="58"/>
    </location>
</feature>
<name>A0A1I3MLF4_9EURY</name>
<keyword evidence="2" id="KW-0472">Membrane</keyword>
<dbReference type="GO" id="GO:0016020">
    <property type="term" value="C:membrane"/>
    <property type="evidence" value="ECO:0007669"/>
    <property type="project" value="InterPro"/>
</dbReference>
<keyword evidence="2" id="KW-1133">Transmembrane helix</keyword>
<organism evidence="4 5">
    <name type="scientific">Natronobacterium gregoryi</name>
    <dbReference type="NCBI Taxonomy" id="44930"/>
    <lineage>
        <taxon>Archaea</taxon>
        <taxon>Methanobacteriati</taxon>
        <taxon>Methanobacteriota</taxon>
        <taxon>Stenosarchaea group</taxon>
        <taxon>Halobacteria</taxon>
        <taxon>Halobacteriales</taxon>
        <taxon>Natrialbaceae</taxon>
        <taxon>Natronobacterium</taxon>
    </lineage>
</organism>
<evidence type="ECO:0000313" key="5">
    <source>
        <dbReference type="Proteomes" id="UP000182829"/>
    </source>
</evidence>
<dbReference type="Gene3D" id="6.10.340.10">
    <property type="match status" value="1"/>
</dbReference>
<dbReference type="PROSITE" id="PS50885">
    <property type="entry name" value="HAMP"/>
    <property type="match status" value="1"/>
</dbReference>
<dbReference type="InterPro" id="IPR003660">
    <property type="entry name" value="HAMP_dom"/>
</dbReference>
<dbReference type="Proteomes" id="UP000182829">
    <property type="component" value="Unassembled WGS sequence"/>
</dbReference>
<feature type="transmembrane region" description="Helical" evidence="2">
    <location>
        <begin position="70"/>
        <end position="92"/>
    </location>
</feature>
<dbReference type="EMBL" id="FORO01000010">
    <property type="protein sequence ID" value="SFI97858.1"/>
    <property type="molecule type" value="Genomic_DNA"/>
</dbReference>
<gene>
    <name evidence="4" type="ORF">SAMN05443661_110196</name>
</gene>
<keyword evidence="1" id="KW-0807">Transducer</keyword>
<feature type="domain" description="HAMP" evidence="3">
    <location>
        <begin position="94"/>
        <end position="147"/>
    </location>
</feature>
<dbReference type="AlphaFoldDB" id="A0A1I3MLF4"/>
<keyword evidence="2" id="KW-0812">Transmembrane</keyword>
<evidence type="ECO:0000313" key="4">
    <source>
        <dbReference type="EMBL" id="SFI97858.1"/>
    </source>
</evidence>
<evidence type="ECO:0000259" key="3">
    <source>
        <dbReference type="PROSITE" id="PS50885"/>
    </source>
</evidence>
<dbReference type="GeneID" id="14209419"/>
<evidence type="ECO:0000256" key="1">
    <source>
        <dbReference type="ARBA" id="ARBA00023224"/>
    </source>
</evidence>
<sequence>MKGATVSRVVVDTYRRTLRQLLQWLQFEDSIERKVLTAAVIQYVAAMLLLVFPLAFLGPTRVLTAMPTGYVVGTAVVVCLVTLAFANTVWVVRRDLLTPVLELQDVTEALAVGHLDQAQTDPTQTDEIETLQSAIRNVHQHLLVVTEQTNTLGQEECSAPILEEEIPGQLGSSLETM</sequence>
<dbReference type="GO" id="GO:0007165">
    <property type="term" value="P:signal transduction"/>
    <property type="evidence" value="ECO:0007669"/>
    <property type="project" value="UniProtKB-KW"/>
</dbReference>
<dbReference type="RefSeq" id="WP_005576804.1">
    <property type="nucleotide sequence ID" value="NZ_FORO01000010.1"/>
</dbReference>
<evidence type="ECO:0000256" key="2">
    <source>
        <dbReference type="SAM" id="Phobius"/>
    </source>
</evidence>
<proteinExistence type="predicted"/>
<protein>
    <submittedName>
        <fullName evidence="4">HAMP domain-containing protein</fullName>
    </submittedName>
</protein>
<accession>A0A1I3MLF4</accession>
<reference evidence="4 5" key="1">
    <citation type="submission" date="2016-10" db="EMBL/GenBank/DDBJ databases">
        <authorList>
            <person name="de Groot N.N."/>
        </authorList>
    </citation>
    <scope>NUCLEOTIDE SEQUENCE [LARGE SCALE GENOMIC DNA]</scope>
    <source>
        <strain evidence="4 5">SP2</strain>
    </source>
</reference>